<comment type="similarity">
    <text evidence="2">Belongs to the histone-like Alba family.</text>
</comment>
<keyword evidence="3" id="KW-0539">Nucleus</keyword>
<feature type="domain" description="DNA/RNA-binding protein Alba-like" evidence="4">
    <location>
        <begin position="38"/>
        <end position="100"/>
    </location>
</feature>
<dbReference type="InterPro" id="IPR002775">
    <property type="entry name" value="DNA/RNA-bd_Alba-like"/>
</dbReference>
<dbReference type="EMBL" id="CBTN010000021">
    <property type="protein sequence ID" value="CDH54065.1"/>
    <property type="molecule type" value="Genomic_DNA"/>
</dbReference>
<sequence>MVTRRQEWGWKRWLTNAVEDYRRSEKEHDTNESPPADNEIRCTQSGKITRYVDVGLQKFKTKSDIVVVGKGPTINKAVTVVEIIKRKMEGSLHQYTQLGSVTTTEQWDPVEGKDMDRMVAEKRTPVIIMHLSKIAIPDLEATSGYQAPTGNDIYS</sequence>
<dbReference type="PANTHER" id="PTHR13516">
    <property type="entry name" value="RIBONUCLEASE P SUBUNIT P25"/>
    <property type="match status" value="1"/>
</dbReference>
<dbReference type="STRING" id="1263082.A0A068RWJ1"/>
<comment type="caution">
    <text evidence="5">The sequence shown here is derived from an EMBL/GenBank/DDBJ whole genome shotgun (WGS) entry which is preliminary data.</text>
</comment>
<dbReference type="VEuPathDB" id="FungiDB:LCOR_05352.1"/>
<keyword evidence="6" id="KW-1185">Reference proteome</keyword>
<comment type="subcellular location">
    <subcellularLocation>
        <location evidence="1">Nucleus</location>
    </subcellularLocation>
</comment>
<reference evidence="5" key="1">
    <citation type="submission" date="2013-08" db="EMBL/GenBank/DDBJ databases">
        <title>Gene expansion shapes genome architecture in the human pathogen Lichtheimia corymbifera: an evolutionary genomics analysis in the ancient terrestrial Mucorales (Mucoromycotina).</title>
        <authorList>
            <person name="Schwartze V.U."/>
            <person name="Winter S."/>
            <person name="Shelest E."/>
            <person name="Marcet-Houben M."/>
            <person name="Horn F."/>
            <person name="Wehner S."/>
            <person name="Hoffmann K."/>
            <person name="Riege K."/>
            <person name="Sammeth M."/>
            <person name="Nowrousian M."/>
            <person name="Valiante V."/>
            <person name="Linde J."/>
            <person name="Jacobsen I.D."/>
            <person name="Marz M."/>
            <person name="Brakhage A.A."/>
            <person name="Gabaldon T."/>
            <person name="Bocker S."/>
            <person name="Voigt K."/>
        </authorList>
    </citation>
    <scope>NUCLEOTIDE SEQUENCE [LARGE SCALE GENOMIC DNA]</scope>
    <source>
        <strain evidence="5">FSU 9682</strain>
    </source>
</reference>
<dbReference type="AlphaFoldDB" id="A0A068RWJ1"/>
<dbReference type="InterPro" id="IPR036882">
    <property type="entry name" value="Alba-like_dom_sf"/>
</dbReference>
<evidence type="ECO:0000256" key="3">
    <source>
        <dbReference type="ARBA" id="ARBA00023242"/>
    </source>
</evidence>
<evidence type="ECO:0000313" key="5">
    <source>
        <dbReference type="EMBL" id="CDH54065.1"/>
    </source>
</evidence>
<dbReference type="GO" id="GO:0003723">
    <property type="term" value="F:RNA binding"/>
    <property type="evidence" value="ECO:0007669"/>
    <property type="project" value="TreeGrafter"/>
</dbReference>
<gene>
    <name evidence="5" type="ORF">LCOR_05352.1</name>
</gene>
<evidence type="ECO:0000259" key="4">
    <source>
        <dbReference type="Pfam" id="PF01918"/>
    </source>
</evidence>
<dbReference type="GO" id="GO:0005634">
    <property type="term" value="C:nucleus"/>
    <property type="evidence" value="ECO:0007669"/>
    <property type="project" value="UniProtKB-SubCell"/>
</dbReference>
<protein>
    <recommendedName>
        <fullName evidence="4">DNA/RNA-binding protein Alba-like domain-containing protein</fullName>
    </recommendedName>
</protein>
<evidence type="ECO:0000256" key="1">
    <source>
        <dbReference type="ARBA" id="ARBA00004123"/>
    </source>
</evidence>
<proteinExistence type="inferred from homology"/>
<dbReference type="OrthoDB" id="424402at2759"/>
<dbReference type="SUPFAM" id="SSF82704">
    <property type="entry name" value="AlbA-like"/>
    <property type="match status" value="1"/>
</dbReference>
<evidence type="ECO:0000313" key="6">
    <source>
        <dbReference type="Proteomes" id="UP000027586"/>
    </source>
</evidence>
<dbReference type="Proteomes" id="UP000027586">
    <property type="component" value="Unassembled WGS sequence"/>
</dbReference>
<accession>A0A068RWJ1</accession>
<dbReference type="InterPro" id="IPR051958">
    <property type="entry name" value="Alba-like_NAB"/>
</dbReference>
<dbReference type="Gene3D" id="3.30.110.20">
    <property type="entry name" value="Alba-like domain"/>
    <property type="match status" value="1"/>
</dbReference>
<organism evidence="5 6">
    <name type="scientific">Lichtheimia corymbifera JMRC:FSU:9682</name>
    <dbReference type="NCBI Taxonomy" id="1263082"/>
    <lineage>
        <taxon>Eukaryota</taxon>
        <taxon>Fungi</taxon>
        <taxon>Fungi incertae sedis</taxon>
        <taxon>Mucoromycota</taxon>
        <taxon>Mucoromycotina</taxon>
        <taxon>Mucoromycetes</taxon>
        <taxon>Mucorales</taxon>
        <taxon>Lichtheimiaceae</taxon>
        <taxon>Lichtheimia</taxon>
    </lineage>
</organism>
<dbReference type="Pfam" id="PF01918">
    <property type="entry name" value="Alba"/>
    <property type="match status" value="1"/>
</dbReference>
<name>A0A068RWJ1_9FUNG</name>
<evidence type="ECO:0000256" key="2">
    <source>
        <dbReference type="ARBA" id="ARBA00008018"/>
    </source>
</evidence>
<dbReference type="PANTHER" id="PTHR13516:SF4">
    <property type="entry name" value="FI09323P"/>
    <property type="match status" value="1"/>
</dbReference>